<evidence type="ECO:0000259" key="1">
    <source>
        <dbReference type="Pfam" id="PF00561"/>
    </source>
</evidence>
<dbReference type="PRINTS" id="PR00111">
    <property type="entry name" value="ABHYDROLASE"/>
</dbReference>
<proteinExistence type="predicted"/>
<dbReference type="InterPro" id="IPR050471">
    <property type="entry name" value="AB_hydrolase"/>
</dbReference>
<dbReference type="SUPFAM" id="SSF53474">
    <property type="entry name" value="alpha/beta-Hydrolases"/>
    <property type="match status" value="1"/>
</dbReference>
<dbReference type="Proteomes" id="UP000256345">
    <property type="component" value="Unassembled WGS sequence"/>
</dbReference>
<evidence type="ECO:0000313" key="4">
    <source>
        <dbReference type="Proteomes" id="UP000035579"/>
    </source>
</evidence>
<dbReference type="InterPro" id="IPR029058">
    <property type="entry name" value="AB_hydrolase_fold"/>
</dbReference>
<dbReference type="GO" id="GO:0004806">
    <property type="term" value="F:triacylglycerol lipase activity"/>
    <property type="evidence" value="ECO:0007669"/>
    <property type="project" value="TreeGrafter"/>
</dbReference>
<dbReference type="Proteomes" id="UP000035579">
    <property type="component" value="Chromosome"/>
</dbReference>
<feature type="domain" description="AB hydrolase-1" evidence="1">
    <location>
        <begin position="28"/>
        <end position="277"/>
    </location>
</feature>
<reference evidence="3 5" key="2">
    <citation type="submission" date="2018-08" db="EMBL/GenBank/DDBJ databases">
        <title>Genomic Encyclopedia of Archaeal and Bacterial Type Strains, Phase II (KMG-II): from individual species to whole genera.</title>
        <authorList>
            <person name="Goeker M."/>
        </authorList>
    </citation>
    <scope>NUCLEOTIDE SEQUENCE [LARGE SCALE GENOMIC DNA]</scope>
    <source>
        <strain evidence="3 5">DSM 2261</strain>
    </source>
</reference>
<dbReference type="GO" id="GO:0046503">
    <property type="term" value="P:glycerolipid catabolic process"/>
    <property type="evidence" value="ECO:0007669"/>
    <property type="project" value="TreeGrafter"/>
</dbReference>
<organism evidence="2 4">
    <name type="scientific">Archangium gephyra</name>
    <dbReference type="NCBI Taxonomy" id="48"/>
    <lineage>
        <taxon>Bacteria</taxon>
        <taxon>Pseudomonadati</taxon>
        <taxon>Myxococcota</taxon>
        <taxon>Myxococcia</taxon>
        <taxon>Myxococcales</taxon>
        <taxon>Cystobacterineae</taxon>
        <taxon>Archangiaceae</taxon>
        <taxon>Archangium</taxon>
    </lineage>
</organism>
<dbReference type="AlphaFoldDB" id="A0AAC8QF55"/>
<accession>A0AAC8QF55</accession>
<evidence type="ECO:0000313" key="5">
    <source>
        <dbReference type="Proteomes" id="UP000256345"/>
    </source>
</evidence>
<dbReference type="KEGG" id="age:AA314_08214"/>
<sequence>MMNELIATDVGPSHLDIAYARHGNPAHPTVLLVMGLAAQLVHWPLGFVQALVGRGLQVVRFDNRDSGRSTHLRAAPPADLPAVLRGDLSSVSYTLSDMAADAAGLLDVLKIDAAHVVGASMGGAIAQTVAIEHPKRVRSLTSMMFTTGDMAVGQTHPATLQALFGGPPARTREEVVARAVRGIGIVGSPAYPANLTEVAEVAGLAYDRGYDEAAIARQAVATVASGDRTGRLHALDVPALVLHGLADTMSDPSGGRATAAAIPGAELVLIEGMGHNLPPGLWERIADHIAAVVRRGEERARLAAGA</sequence>
<name>A0AAC8QF55_9BACT</name>
<dbReference type="Gene3D" id="3.40.50.1820">
    <property type="entry name" value="alpha/beta hydrolase"/>
    <property type="match status" value="1"/>
</dbReference>
<dbReference type="EMBL" id="QUMU01000005">
    <property type="protein sequence ID" value="REG32101.1"/>
    <property type="molecule type" value="Genomic_DNA"/>
</dbReference>
<gene>
    <name evidence="2" type="ORF">AA314_08214</name>
    <name evidence="3" type="ORF">ATI61_105428</name>
</gene>
<dbReference type="PANTHER" id="PTHR43433:SF5">
    <property type="entry name" value="AB HYDROLASE-1 DOMAIN-CONTAINING PROTEIN"/>
    <property type="match status" value="1"/>
</dbReference>
<dbReference type="Pfam" id="PF00561">
    <property type="entry name" value="Abhydrolase_1"/>
    <property type="match status" value="1"/>
</dbReference>
<dbReference type="RefSeq" id="WP_116120212.1">
    <property type="nucleotide sequence ID" value="NZ_CP011509.1"/>
</dbReference>
<evidence type="ECO:0000313" key="2">
    <source>
        <dbReference type="EMBL" id="AKJ06588.1"/>
    </source>
</evidence>
<keyword evidence="2" id="KW-0378">Hydrolase</keyword>
<dbReference type="PANTHER" id="PTHR43433">
    <property type="entry name" value="HYDROLASE, ALPHA/BETA FOLD FAMILY PROTEIN"/>
    <property type="match status" value="1"/>
</dbReference>
<dbReference type="EMBL" id="CP011509">
    <property type="protein sequence ID" value="AKJ06588.1"/>
    <property type="molecule type" value="Genomic_DNA"/>
</dbReference>
<keyword evidence="5" id="KW-1185">Reference proteome</keyword>
<protein>
    <submittedName>
        <fullName evidence="2">Alpha/beta hydrolase fold protein</fullName>
    </submittedName>
    <submittedName>
        <fullName evidence="3">Pimeloyl-ACP methyl ester carboxylesterase</fullName>
    </submittedName>
</protein>
<evidence type="ECO:0000313" key="3">
    <source>
        <dbReference type="EMBL" id="REG32101.1"/>
    </source>
</evidence>
<dbReference type="InterPro" id="IPR000073">
    <property type="entry name" value="AB_hydrolase_1"/>
</dbReference>
<reference evidence="2 4" key="1">
    <citation type="submission" date="2015-05" db="EMBL/GenBank/DDBJ databases">
        <title>Genome assembly of Archangium gephyra DSM 2261.</title>
        <authorList>
            <person name="Sharma G."/>
            <person name="Subramanian S."/>
        </authorList>
    </citation>
    <scope>NUCLEOTIDE SEQUENCE [LARGE SCALE GENOMIC DNA]</scope>
    <source>
        <strain evidence="2 4">DSM 2261</strain>
    </source>
</reference>